<dbReference type="InterPro" id="IPR036412">
    <property type="entry name" value="HAD-like_sf"/>
</dbReference>
<evidence type="ECO:0000256" key="4">
    <source>
        <dbReference type="ARBA" id="ARBA00022842"/>
    </source>
</evidence>
<feature type="region of interest" description="Disordered" evidence="6">
    <location>
        <begin position="255"/>
        <end position="337"/>
    </location>
</feature>
<feature type="compositionally biased region" description="Low complexity" evidence="6">
    <location>
        <begin position="296"/>
        <end position="310"/>
    </location>
</feature>
<dbReference type="InterPro" id="IPR023198">
    <property type="entry name" value="PGP-like_dom2"/>
</dbReference>
<keyword evidence="3" id="KW-0479">Metal-binding</keyword>
<dbReference type="NCBIfam" id="TIGR01509">
    <property type="entry name" value="HAD-SF-IA-v3"/>
    <property type="match status" value="1"/>
</dbReference>
<reference evidence="8" key="1">
    <citation type="journal article" date="2019" name="Int. J. Syst. Evol. Microbiol.">
        <title>The Global Catalogue of Microorganisms (GCM) 10K type strain sequencing project: providing services to taxonomists for standard genome sequencing and annotation.</title>
        <authorList>
            <consortium name="The Broad Institute Genomics Platform"/>
            <consortium name="The Broad Institute Genome Sequencing Center for Infectious Disease"/>
            <person name="Wu L."/>
            <person name="Ma J."/>
        </authorList>
    </citation>
    <scope>NUCLEOTIDE SEQUENCE [LARGE SCALE GENOMIC DNA]</scope>
    <source>
        <strain evidence="8">CGMCC 4.7645</strain>
    </source>
</reference>
<keyword evidence="4" id="KW-0460">Magnesium</keyword>
<organism evidence="7 8">
    <name type="scientific">Amycolatopsis pigmentata</name>
    <dbReference type="NCBI Taxonomy" id="450801"/>
    <lineage>
        <taxon>Bacteria</taxon>
        <taxon>Bacillati</taxon>
        <taxon>Actinomycetota</taxon>
        <taxon>Actinomycetes</taxon>
        <taxon>Pseudonocardiales</taxon>
        <taxon>Pseudonocardiaceae</taxon>
        <taxon>Amycolatopsis</taxon>
    </lineage>
</organism>
<dbReference type="InterPro" id="IPR051600">
    <property type="entry name" value="Beta-PGM-like"/>
</dbReference>
<dbReference type="PANTHER" id="PTHR46193">
    <property type="entry name" value="6-PHOSPHOGLUCONATE PHOSPHATASE"/>
    <property type="match status" value="1"/>
</dbReference>
<accession>A0ABW5FM96</accession>
<sequence>MTTGFEDAIFDVDGVLVDSHARAWKDSLRELMETDWAGIRDRTAWTDDGITPQVYQQVMSGKPRAAGALAALEYFRVPDAENRAGTYGARKQNMVIKLIEAGEFHAYPDALRFVLAVKTGGIPTAASSSKNAGLFLQQIRLDTFAKQEGLSYDFVTPGLSLFDSFDTDISGRDFAHGKPDPEIFLTGAAELNAAPRDCFVVEDAASGIKAAKTGGMSALGVARADDEELLAAEHPDIVVTSLDEIDVAMLGQHKLIRRTSRTAQRPPPARRPSPRETPTREPSPSGSMSAVPRSPPGSSTSAGGSSPAPAARHRPTTRLRPRTPLPTPSASCSATTR</sequence>
<dbReference type="RefSeq" id="WP_378260270.1">
    <property type="nucleotide sequence ID" value="NZ_JBHUKR010000002.1"/>
</dbReference>
<proteinExistence type="inferred from homology"/>
<dbReference type="Gene3D" id="1.10.150.240">
    <property type="entry name" value="Putative phosphatase, domain 2"/>
    <property type="match status" value="1"/>
</dbReference>
<evidence type="ECO:0000256" key="1">
    <source>
        <dbReference type="ARBA" id="ARBA00001946"/>
    </source>
</evidence>
<dbReference type="InterPro" id="IPR006439">
    <property type="entry name" value="HAD-SF_hydro_IA"/>
</dbReference>
<dbReference type="SFLD" id="SFLDS00003">
    <property type="entry name" value="Haloacid_Dehalogenase"/>
    <property type="match status" value="1"/>
</dbReference>
<evidence type="ECO:0000256" key="3">
    <source>
        <dbReference type="ARBA" id="ARBA00022723"/>
    </source>
</evidence>
<dbReference type="SFLD" id="SFLDG01129">
    <property type="entry name" value="C1.5:_HAD__Beta-PGM__Phosphata"/>
    <property type="match status" value="1"/>
</dbReference>
<evidence type="ECO:0000313" key="8">
    <source>
        <dbReference type="Proteomes" id="UP001597417"/>
    </source>
</evidence>
<dbReference type="EMBL" id="JBHUKR010000002">
    <property type="protein sequence ID" value="MFD2414947.1"/>
    <property type="molecule type" value="Genomic_DNA"/>
</dbReference>
<keyword evidence="7" id="KW-0378">Hydrolase</keyword>
<feature type="compositionally biased region" description="Basic residues" evidence="6">
    <location>
        <begin position="311"/>
        <end position="321"/>
    </location>
</feature>
<evidence type="ECO:0000256" key="6">
    <source>
        <dbReference type="SAM" id="MobiDB-lite"/>
    </source>
</evidence>
<evidence type="ECO:0000313" key="7">
    <source>
        <dbReference type="EMBL" id="MFD2414947.1"/>
    </source>
</evidence>
<comment type="caution">
    <text evidence="7">The sequence shown here is derived from an EMBL/GenBank/DDBJ whole genome shotgun (WGS) entry which is preliminary data.</text>
</comment>
<dbReference type="GO" id="GO:0016787">
    <property type="term" value="F:hydrolase activity"/>
    <property type="evidence" value="ECO:0007669"/>
    <property type="project" value="UniProtKB-KW"/>
</dbReference>
<keyword evidence="8" id="KW-1185">Reference proteome</keyword>
<gene>
    <name evidence="7" type="ORF">ACFSXZ_01250</name>
</gene>
<dbReference type="Gene3D" id="3.40.50.1000">
    <property type="entry name" value="HAD superfamily/HAD-like"/>
    <property type="match status" value="1"/>
</dbReference>
<protein>
    <submittedName>
        <fullName evidence="7">HAD-IA family hydrolase</fullName>
    </submittedName>
</protein>
<dbReference type="PANTHER" id="PTHR46193:SF18">
    <property type="entry name" value="HEXITOL PHOSPHATASE B"/>
    <property type="match status" value="1"/>
</dbReference>
<dbReference type="SUPFAM" id="SSF56784">
    <property type="entry name" value="HAD-like"/>
    <property type="match status" value="1"/>
</dbReference>
<dbReference type="Proteomes" id="UP001597417">
    <property type="component" value="Unassembled WGS sequence"/>
</dbReference>
<evidence type="ECO:0000256" key="2">
    <source>
        <dbReference type="ARBA" id="ARBA00006171"/>
    </source>
</evidence>
<dbReference type="Pfam" id="PF00702">
    <property type="entry name" value="Hydrolase"/>
    <property type="match status" value="1"/>
</dbReference>
<name>A0ABW5FM96_9PSEU</name>
<keyword evidence="5" id="KW-0119">Carbohydrate metabolism</keyword>
<dbReference type="InterPro" id="IPR023214">
    <property type="entry name" value="HAD_sf"/>
</dbReference>
<evidence type="ECO:0000256" key="5">
    <source>
        <dbReference type="ARBA" id="ARBA00023277"/>
    </source>
</evidence>
<comment type="cofactor">
    <cofactor evidence="1">
        <name>Mg(2+)</name>
        <dbReference type="ChEBI" id="CHEBI:18420"/>
    </cofactor>
</comment>
<comment type="similarity">
    <text evidence="2">Belongs to the HAD-like hydrolase superfamily. CbbY/CbbZ/Gph/YieH family.</text>
</comment>